<gene>
    <name evidence="2" type="ORF">EJB05_12481</name>
</gene>
<accession>A0A5J9VT89</accession>
<dbReference type="AlphaFoldDB" id="A0A5J9VT89"/>
<keyword evidence="3" id="KW-1185">Reference proteome</keyword>
<proteinExistence type="predicted"/>
<dbReference type="Proteomes" id="UP000324897">
    <property type="component" value="Chromosome 4"/>
</dbReference>
<sequence length="95" mass="10192">FPNDLRRRLPSQPTAAASLSFPAPTRLGSRLLHSPDLGGSQCAASSPTKSRRRLCSSSLTWCSRSLPPIVKRRPDGVASVVQQMLSSGLNETCKS</sequence>
<dbReference type="EMBL" id="RWGY01000007">
    <property type="protein sequence ID" value="TVU39078.1"/>
    <property type="molecule type" value="Genomic_DNA"/>
</dbReference>
<name>A0A5J9VT89_9POAL</name>
<dbReference type="Gramene" id="TVU39078">
    <property type="protein sequence ID" value="TVU39078"/>
    <property type="gene ID" value="EJB05_12481"/>
</dbReference>
<feature type="non-terminal residue" evidence="2">
    <location>
        <position position="1"/>
    </location>
</feature>
<organism evidence="2 3">
    <name type="scientific">Eragrostis curvula</name>
    <name type="common">weeping love grass</name>
    <dbReference type="NCBI Taxonomy" id="38414"/>
    <lineage>
        <taxon>Eukaryota</taxon>
        <taxon>Viridiplantae</taxon>
        <taxon>Streptophyta</taxon>
        <taxon>Embryophyta</taxon>
        <taxon>Tracheophyta</taxon>
        <taxon>Spermatophyta</taxon>
        <taxon>Magnoliopsida</taxon>
        <taxon>Liliopsida</taxon>
        <taxon>Poales</taxon>
        <taxon>Poaceae</taxon>
        <taxon>PACMAD clade</taxon>
        <taxon>Chloridoideae</taxon>
        <taxon>Eragrostideae</taxon>
        <taxon>Eragrostidinae</taxon>
        <taxon>Eragrostis</taxon>
    </lineage>
</organism>
<evidence type="ECO:0000313" key="2">
    <source>
        <dbReference type="EMBL" id="TVU39078.1"/>
    </source>
</evidence>
<comment type="caution">
    <text evidence="2">The sequence shown here is derived from an EMBL/GenBank/DDBJ whole genome shotgun (WGS) entry which is preliminary data.</text>
</comment>
<protein>
    <submittedName>
        <fullName evidence="2">Uncharacterized protein</fullName>
    </submittedName>
</protein>
<evidence type="ECO:0000256" key="1">
    <source>
        <dbReference type="SAM" id="MobiDB-lite"/>
    </source>
</evidence>
<feature type="region of interest" description="Disordered" evidence="1">
    <location>
        <begin position="1"/>
        <end position="20"/>
    </location>
</feature>
<evidence type="ECO:0000313" key="3">
    <source>
        <dbReference type="Proteomes" id="UP000324897"/>
    </source>
</evidence>
<reference evidence="2 3" key="1">
    <citation type="journal article" date="2019" name="Sci. Rep.">
        <title>A high-quality genome of Eragrostis curvula grass provides insights into Poaceae evolution and supports new strategies to enhance forage quality.</title>
        <authorList>
            <person name="Carballo J."/>
            <person name="Santos B.A.C.M."/>
            <person name="Zappacosta D."/>
            <person name="Garbus I."/>
            <person name="Selva J.P."/>
            <person name="Gallo C.A."/>
            <person name="Diaz A."/>
            <person name="Albertini E."/>
            <person name="Caccamo M."/>
            <person name="Echenique V."/>
        </authorList>
    </citation>
    <scope>NUCLEOTIDE SEQUENCE [LARGE SCALE GENOMIC DNA]</scope>
    <source>
        <strain evidence="3">cv. Victoria</strain>
        <tissue evidence="2">Leaf</tissue>
    </source>
</reference>